<organism evidence="2 3">
    <name type="scientific">Parahaliea mediterranea</name>
    <dbReference type="NCBI Taxonomy" id="651086"/>
    <lineage>
        <taxon>Bacteria</taxon>
        <taxon>Pseudomonadati</taxon>
        <taxon>Pseudomonadota</taxon>
        <taxon>Gammaproteobacteria</taxon>
        <taxon>Cellvibrionales</taxon>
        <taxon>Halieaceae</taxon>
        <taxon>Parahaliea</taxon>
    </lineage>
</organism>
<comment type="caution">
    <text evidence="2">The sequence shown here is derived from an EMBL/GenBank/DDBJ whole genome shotgun (WGS) entry which is preliminary data.</text>
</comment>
<evidence type="ECO:0000313" key="3">
    <source>
        <dbReference type="Proteomes" id="UP000664303"/>
    </source>
</evidence>
<feature type="chain" id="PRO_5036676755" evidence="1">
    <location>
        <begin position="21"/>
        <end position="364"/>
    </location>
</feature>
<sequence length="364" mass="39858">MAGARSIALCPCLLAGVAAAQDAPPFPGYLEDVRGLLNEDARAALASVLSERSRFLDINYQEPDAASENGGWNIKYDLRYAYLAGEGFNTSSGVATLAALEAKLNIGGSYSFGSAANNEDLSSVMASLAYIGGWFGAVPYANSESPPQTLAYQQCKGELEVPRPGDENAIEAYERASRRCISQAAVDGLFQASGPAYAYEIGLQAGLEGNQDYSDTHDVYGVSGVVSARHWPSLRLELERVDAADNELRGRLTSDDNYDRITLEIGYQYSMQVVKDLPVTLSLGYRNFRELSAPLEIEQADLDEFDHWSVSLRVPARMFRFIESEDYSLYVRYTDGQLPFDRDADSAFELGFSSNIALLAKLFE</sequence>
<name>A0A939III8_9GAMM</name>
<accession>A0A939III8</accession>
<protein>
    <submittedName>
        <fullName evidence="2">Uncharacterized protein</fullName>
    </submittedName>
</protein>
<proteinExistence type="predicted"/>
<keyword evidence="1" id="KW-0732">Signal</keyword>
<gene>
    <name evidence="2" type="ORF">JYP50_01775</name>
</gene>
<dbReference type="AlphaFoldDB" id="A0A939III8"/>
<dbReference type="RefSeq" id="WP_206558732.1">
    <property type="nucleotide sequence ID" value="NZ_JAFKCZ010000001.1"/>
</dbReference>
<evidence type="ECO:0000313" key="2">
    <source>
        <dbReference type="EMBL" id="MBN7795301.1"/>
    </source>
</evidence>
<keyword evidence="3" id="KW-1185">Reference proteome</keyword>
<dbReference type="Proteomes" id="UP000664303">
    <property type="component" value="Unassembled WGS sequence"/>
</dbReference>
<dbReference type="EMBL" id="JAFKCZ010000001">
    <property type="protein sequence ID" value="MBN7795301.1"/>
    <property type="molecule type" value="Genomic_DNA"/>
</dbReference>
<evidence type="ECO:0000256" key="1">
    <source>
        <dbReference type="SAM" id="SignalP"/>
    </source>
</evidence>
<reference evidence="2" key="1">
    <citation type="submission" date="2021-02" db="EMBL/GenBank/DDBJ databases">
        <title>PHA producing bacteria isolated from coastal sediment in Guangdong, Shenzhen.</title>
        <authorList>
            <person name="Zheng W."/>
            <person name="Yu S."/>
            <person name="Huang Y."/>
        </authorList>
    </citation>
    <scope>NUCLEOTIDE SEQUENCE</scope>
    <source>
        <strain evidence="2">TN14-10</strain>
    </source>
</reference>
<feature type="signal peptide" evidence="1">
    <location>
        <begin position="1"/>
        <end position="20"/>
    </location>
</feature>